<accession>A0A0M2SS31</accession>
<keyword evidence="2" id="KW-0963">Cytoplasm</keyword>
<dbReference type="PANTHER" id="PTHR21043:SF0">
    <property type="entry name" value="MITOCHONDRIAL ASSEMBLY OF RIBOSOMAL LARGE SUBUNIT PROTEIN 1"/>
    <property type="match status" value="1"/>
</dbReference>
<dbReference type="GO" id="GO:0017148">
    <property type="term" value="P:negative regulation of translation"/>
    <property type="evidence" value="ECO:0007669"/>
    <property type="project" value="UniProtKB-UniRule"/>
</dbReference>
<sequence>MQSEELLQLMIEACDDKRAEDIMKFNVTETSSVTDYYIICHGTSDRQVQAIADEIKEVAKDYGIEPVVEGYREAKWILCDVDNVVIHVFHKPERDYYNLERLFQNGEHVEV</sequence>
<comment type="subcellular location">
    <subcellularLocation>
        <location evidence="2">Cytoplasm</location>
    </subcellularLocation>
</comment>
<comment type="similarity">
    <text evidence="1 2">Belongs to the Iojap/RsfS family.</text>
</comment>
<comment type="subunit">
    <text evidence="2">Interacts with ribosomal protein uL14 (rplN).</text>
</comment>
<dbReference type="Proteomes" id="UP000034287">
    <property type="component" value="Unassembled WGS sequence"/>
</dbReference>
<evidence type="ECO:0000256" key="1">
    <source>
        <dbReference type="ARBA" id="ARBA00010574"/>
    </source>
</evidence>
<dbReference type="PATRIC" id="fig|1432562.3.peg.219"/>
<dbReference type="HAMAP" id="MF_01477">
    <property type="entry name" value="Iojap_RsfS"/>
    <property type="match status" value="1"/>
</dbReference>
<dbReference type="EMBL" id="LAYZ01000001">
    <property type="protein sequence ID" value="KKK35450.1"/>
    <property type="molecule type" value="Genomic_DNA"/>
</dbReference>
<evidence type="ECO:0000313" key="4">
    <source>
        <dbReference type="Proteomes" id="UP000034287"/>
    </source>
</evidence>
<dbReference type="Pfam" id="PF02410">
    <property type="entry name" value="RsfS"/>
    <property type="match status" value="1"/>
</dbReference>
<keyword evidence="2" id="KW-0810">Translation regulation</keyword>
<evidence type="ECO:0000256" key="2">
    <source>
        <dbReference type="HAMAP-Rule" id="MF_01477"/>
    </source>
</evidence>
<comment type="function">
    <text evidence="2">Functions as a ribosomal silencing factor. Interacts with ribosomal protein uL14 (rplN), blocking formation of intersubunit bridge B8. Prevents association of the 30S and 50S ribosomal subunits and the formation of functional ribosomes, thus repressing translation.</text>
</comment>
<proteinExistence type="inferred from homology"/>
<gene>
    <name evidence="2" type="primary">rsfS</name>
    <name evidence="3" type="ORF">WN59_01055</name>
</gene>
<dbReference type="InterPro" id="IPR043519">
    <property type="entry name" value="NT_sf"/>
</dbReference>
<dbReference type="AlphaFoldDB" id="A0A0M2SS31"/>
<dbReference type="NCBIfam" id="TIGR00090">
    <property type="entry name" value="rsfS_iojap_ybeB"/>
    <property type="match status" value="1"/>
</dbReference>
<dbReference type="SUPFAM" id="SSF81301">
    <property type="entry name" value="Nucleotidyltransferase"/>
    <property type="match status" value="1"/>
</dbReference>
<name>A0A0M2SS31_9STAP</name>
<evidence type="ECO:0000313" key="3">
    <source>
        <dbReference type="EMBL" id="KKK35450.1"/>
    </source>
</evidence>
<dbReference type="RefSeq" id="WP_017548785.1">
    <property type="nucleotide sequence ID" value="NZ_LAYZ01000001.1"/>
</dbReference>
<dbReference type="Gene3D" id="3.30.460.10">
    <property type="entry name" value="Beta Polymerase, domain 2"/>
    <property type="match status" value="1"/>
</dbReference>
<keyword evidence="4" id="KW-1185">Reference proteome</keyword>
<dbReference type="InterPro" id="IPR004394">
    <property type="entry name" value="Iojap/RsfS/C7orf30"/>
</dbReference>
<comment type="caution">
    <text evidence="3">The sequence shown here is derived from an EMBL/GenBank/DDBJ whole genome shotgun (WGS) entry which is preliminary data.</text>
</comment>
<dbReference type="GO" id="GO:0042256">
    <property type="term" value="P:cytosolic ribosome assembly"/>
    <property type="evidence" value="ECO:0007669"/>
    <property type="project" value="UniProtKB-UniRule"/>
</dbReference>
<dbReference type="GO" id="GO:0090071">
    <property type="term" value="P:negative regulation of ribosome biogenesis"/>
    <property type="evidence" value="ECO:0007669"/>
    <property type="project" value="UniProtKB-UniRule"/>
</dbReference>
<dbReference type="PANTHER" id="PTHR21043">
    <property type="entry name" value="IOJAP SUPERFAMILY ORTHOLOG"/>
    <property type="match status" value="1"/>
</dbReference>
<dbReference type="STRING" id="1432562.WN59_01055"/>
<dbReference type="GO" id="GO:0043023">
    <property type="term" value="F:ribosomal large subunit binding"/>
    <property type="evidence" value="ECO:0007669"/>
    <property type="project" value="TreeGrafter"/>
</dbReference>
<keyword evidence="2" id="KW-0678">Repressor</keyword>
<protein>
    <recommendedName>
        <fullName evidence="2">Ribosomal silencing factor RsfS</fullName>
    </recommendedName>
</protein>
<dbReference type="OrthoDB" id="9793681at2"/>
<dbReference type="GO" id="GO:0005737">
    <property type="term" value="C:cytoplasm"/>
    <property type="evidence" value="ECO:0007669"/>
    <property type="project" value="UniProtKB-SubCell"/>
</dbReference>
<reference evidence="3 4" key="1">
    <citation type="submission" date="2015-04" db="EMBL/GenBank/DDBJ databases">
        <title>Taxonomic description and genome sequence of Salinicoccus sediminis sp. nov., a novel hyper halotolerant bacterium isolated from marine sediment.</title>
        <authorList>
            <person name="Mathan Kumar R."/>
            <person name="Kaur G."/>
            <person name="Kumar N."/>
            <person name="Kumar A."/>
            <person name="Singh N.K."/>
            <person name="Kaur N."/>
            <person name="Mayilraj S."/>
        </authorList>
    </citation>
    <scope>NUCLEOTIDE SEQUENCE [LARGE SCALE GENOMIC DNA]</scope>
    <source>
        <strain evidence="3 4">SV-16</strain>
    </source>
</reference>
<organism evidence="3 4">
    <name type="scientific">Salinicoccus sediminis</name>
    <dbReference type="NCBI Taxonomy" id="1432562"/>
    <lineage>
        <taxon>Bacteria</taxon>
        <taxon>Bacillati</taxon>
        <taxon>Bacillota</taxon>
        <taxon>Bacilli</taxon>
        <taxon>Bacillales</taxon>
        <taxon>Staphylococcaceae</taxon>
        <taxon>Salinicoccus</taxon>
    </lineage>
</organism>